<proteinExistence type="inferred from homology"/>
<dbReference type="GO" id="GO:0050567">
    <property type="term" value="F:glutaminyl-tRNA synthase (glutamine-hydrolyzing) activity"/>
    <property type="evidence" value="ECO:0007669"/>
    <property type="project" value="UniProtKB-UniRule"/>
</dbReference>
<comment type="similarity">
    <text evidence="1">Belongs to the GatC family.</text>
</comment>
<comment type="catalytic activity">
    <reaction evidence="1">
        <text>L-glutamyl-tRNA(Gln) + L-glutamine + ATP + H2O = L-glutaminyl-tRNA(Gln) + L-glutamate + ADP + phosphate + H(+)</text>
        <dbReference type="Rhea" id="RHEA:17521"/>
        <dbReference type="Rhea" id="RHEA-COMP:9681"/>
        <dbReference type="Rhea" id="RHEA-COMP:9684"/>
        <dbReference type="ChEBI" id="CHEBI:15377"/>
        <dbReference type="ChEBI" id="CHEBI:15378"/>
        <dbReference type="ChEBI" id="CHEBI:29985"/>
        <dbReference type="ChEBI" id="CHEBI:30616"/>
        <dbReference type="ChEBI" id="CHEBI:43474"/>
        <dbReference type="ChEBI" id="CHEBI:58359"/>
        <dbReference type="ChEBI" id="CHEBI:78520"/>
        <dbReference type="ChEBI" id="CHEBI:78521"/>
        <dbReference type="ChEBI" id="CHEBI:456216"/>
    </reaction>
</comment>
<dbReference type="PANTHER" id="PTHR15004:SF0">
    <property type="entry name" value="GLUTAMYL-TRNA(GLN) AMIDOTRANSFERASE SUBUNIT C, MITOCHONDRIAL"/>
    <property type="match status" value="1"/>
</dbReference>
<dbReference type="GO" id="GO:0050566">
    <property type="term" value="F:asparaginyl-tRNA synthase (glutamine-hydrolyzing) activity"/>
    <property type="evidence" value="ECO:0007669"/>
    <property type="project" value="RHEA"/>
</dbReference>
<dbReference type="GO" id="GO:0006412">
    <property type="term" value="P:translation"/>
    <property type="evidence" value="ECO:0007669"/>
    <property type="project" value="UniProtKB-UniRule"/>
</dbReference>
<dbReference type="EMBL" id="PGTN01000104">
    <property type="protein sequence ID" value="PJF46726.1"/>
    <property type="molecule type" value="Genomic_DNA"/>
</dbReference>
<comment type="subunit">
    <text evidence="1">Heterotrimer of A, B and C subunits.</text>
</comment>
<keyword evidence="1" id="KW-0547">Nucleotide-binding</keyword>
<dbReference type="NCBIfam" id="TIGR00135">
    <property type="entry name" value="gatC"/>
    <property type="match status" value="1"/>
</dbReference>
<evidence type="ECO:0000313" key="3">
    <source>
        <dbReference type="Proteomes" id="UP000230790"/>
    </source>
</evidence>
<dbReference type="GO" id="GO:0016740">
    <property type="term" value="F:transferase activity"/>
    <property type="evidence" value="ECO:0007669"/>
    <property type="project" value="UniProtKB-KW"/>
</dbReference>
<evidence type="ECO:0000256" key="1">
    <source>
        <dbReference type="HAMAP-Rule" id="MF_00122"/>
    </source>
</evidence>
<reference evidence="2 3" key="1">
    <citation type="submission" date="2017-11" db="EMBL/GenBank/DDBJ databases">
        <title>Evolution of Phototrophy in the Chloroflexi Phylum Driven by Horizontal Gene Transfer.</title>
        <authorList>
            <person name="Ward L.M."/>
            <person name="Hemp J."/>
            <person name="Shih P.M."/>
            <person name="Mcglynn S.E."/>
            <person name="Fischer W."/>
        </authorList>
    </citation>
    <scope>NUCLEOTIDE SEQUENCE [LARGE SCALE GENOMIC DNA]</scope>
    <source>
        <strain evidence="2">JP3_7</strain>
    </source>
</reference>
<organism evidence="2 3">
    <name type="scientific">Candidatus Thermofonsia Clade 3 bacterium</name>
    <dbReference type="NCBI Taxonomy" id="2364212"/>
    <lineage>
        <taxon>Bacteria</taxon>
        <taxon>Bacillati</taxon>
        <taxon>Chloroflexota</taxon>
        <taxon>Candidatus Thermofontia</taxon>
        <taxon>Candidatus Thermofonsia Clade 3</taxon>
    </lineage>
</organism>
<sequence length="97" mass="10476">MLTVAEVERIARLARLALREDEQARYARQLSAILDYAAQLAELDVEGIPPTATVLAVHSVMREGDEVVAGLPRADALRNAPDTDGASFVVPATFDDE</sequence>
<comment type="catalytic activity">
    <reaction evidence="1">
        <text>L-aspartyl-tRNA(Asn) + L-glutamine + ATP + H2O = L-asparaginyl-tRNA(Asn) + L-glutamate + ADP + phosphate + 2 H(+)</text>
        <dbReference type="Rhea" id="RHEA:14513"/>
        <dbReference type="Rhea" id="RHEA-COMP:9674"/>
        <dbReference type="Rhea" id="RHEA-COMP:9677"/>
        <dbReference type="ChEBI" id="CHEBI:15377"/>
        <dbReference type="ChEBI" id="CHEBI:15378"/>
        <dbReference type="ChEBI" id="CHEBI:29985"/>
        <dbReference type="ChEBI" id="CHEBI:30616"/>
        <dbReference type="ChEBI" id="CHEBI:43474"/>
        <dbReference type="ChEBI" id="CHEBI:58359"/>
        <dbReference type="ChEBI" id="CHEBI:78515"/>
        <dbReference type="ChEBI" id="CHEBI:78516"/>
        <dbReference type="ChEBI" id="CHEBI:456216"/>
    </reaction>
</comment>
<dbReference type="Pfam" id="PF02686">
    <property type="entry name" value="GatC"/>
    <property type="match status" value="1"/>
</dbReference>
<accession>A0A2M8QA97</accession>
<dbReference type="InterPro" id="IPR003837">
    <property type="entry name" value="GatC"/>
</dbReference>
<dbReference type="Proteomes" id="UP000230790">
    <property type="component" value="Unassembled WGS sequence"/>
</dbReference>
<dbReference type="GO" id="GO:0006450">
    <property type="term" value="P:regulation of translational fidelity"/>
    <property type="evidence" value="ECO:0007669"/>
    <property type="project" value="InterPro"/>
</dbReference>
<keyword evidence="2" id="KW-0808">Transferase</keyword>
<keyword evidence="1" id="KW-0648">Protein biosynthesis</keyword>
<keyword evidence="1" id="KW-0436">Ligase</keyword>
<keyword evidence="1" id="KW-0067">ATP-binding</keyword>
<evidence type="ECO:0000313" key="2">
    <source>
        <dbReference type="EMBL" id="PJF46726.1"/>
    </source>
</evidence>
<comment type="caution">
    <text evidence="2">The sequence shown here is derived from an EMBL/GenBank/DDBJ whole genome shotgun (WGS) entry which is preliminary data.</text>
</comment>
<comment type="function">
    <text evidence="1">Allows the formation of correctly charged Asn-tRNA(Asn) or Gln-tRNA(Gln) through the transamidation of misacylated Asp-tRNA(Asn) or Glu-tRNA(Gln) in organisms which lack either or both of asparaginyl-tRNA or glutaminyl-tRNA synthetases. The reaction takes place in the presence of glutamine and ATP through an activated phospho-Asp-tRNA(Asn) or phospho-Glu-tRNA(Gln).</text>
</comment>
<dbReference type="GO" id="GO:0005524">
    <property type="term" value="F:ATP binding"/>
    <property type="evidence" value="ECO:0007669"/>
    <property type="project" value="UniProtKB-KW"/>
</dbReference>
<dbReference type="GO" id="GO:0070681">
    <property type="term" value="P:glutaminyl-tRNAGln biosynthesis via transamidation"/>
    <property type="evidence" value="ECO:0007669"/>
    <property type="project" value="TreeGrafter"/>
</dbReference>
<protein>
    <recommendedName>
        <fullName evidence="1">Aspartyl/glutamyl-tRNA(Asn/Gln) amidotransferase subunit C</fullName>
        <shortName evidence="1">Asp/Glu-ADT subunit C</shortName>
        <ecNumber evidence="1">6.3.5.-</ecNumber>
    </recommendedName>
</protein>
<name>A0A2M8QA97_9CHLR</name>
<dbReference type="Gene3D" id="1.10.20.60">
    <property type="entry name" value="Glu-tRNAGln amidotransferase C subunit, N-terminal domain"/>
    <property type="match status" value="1"/>
</dbReference>
<dbReference type="SUPFAM" id="SSF141000">
    <property type="entry name" value="Glu-tRNAGln amidotransferase C subunit"/>
    <property type="match status" value="1"/>
</dbReference>
<dbReference type="AlphaFoldDB" id="A0A2M8QA97"/>
<dbReference type="HAMAP" id="MF_00122">
    <property type="entry name" value="GatC"/>
    <property type="match status" value="1"/>
</dbReference>
<gene>
    <name evidence="1" type="primary">gatC</name>
    <name evidence="2" type="ORF">CUN48_12345</name>
</gene>
<dbReference type="EC" id="6.3.5.-" evidence="1"/>
<dbReference type="PANTHER" id="PTHR15004">
    <property type="entry name" value="GLUTAMYL-TRNA(GLN) AMIDOTRANSFERASE SUBUNIT C, MITOCHONDRIAL"/>
    <property type="match status" value="1"/>
</dbReference>
<dbReference type="InterPro" id="IPR036113">
    <property type="entry name" value="Asp/Glu-ADT_sf_sub_c"/>
</dbReference>